<comment type="caution">
    <text evidence="1">The sequence shown here is derived from an EMBL/GenBank/DDBJ whole genome shotgun (WGS) entry which is preliminary data.</text>
</comment>
<evidence type="ECO:0000313" key="2">
    <source>
        <dbReference type="Proteomes" id="UP001432027"/>
    </source>
</evidence>
<dbReference type="AlphaFoldDB" id="A0AAV5TLQ1"/>
<dbReference type="Proteomes" id="UP001432027">
    <property type="component" value="Unassembled WGS sequence"/>
</dbReference>
<proteinExistence type="predicted"/>
<dbReference type="EMBL" id="BTSX01000004">
    <property type="protein sequence ID" value="GMS95004.1"/>
    <property type="molecule type" value="Genomic_DNA"/>
</dbReference>
<feature type="non-terminal residue" evidence="1">
    <location>
        <position position="1"/>
    </location>
</feature>
<keyword evidence="2" id="KW-1185">Reference proteome</keyword>
<accession>A0AAV5TLQ1</accession>
<gene>
    <name evidence="1" type="ORF">PENTCL1PPCAC_17179</name>
</gene>
<name>A0AAV5TLQ1_9BILA</name>
<protein>
    <submittedName>
        <fullName evidence="1">Uncharacterized protein</fullName>
    </submittedName>
</protein>
<organism evidence="1 2">
    <name type="scientific">Pristionchus entomophagus</name>
    <dbReference type="NCBI Taxonomy" id="358040"/>
    <lineage>
        <taxon>Eukaryota</taxon>
        <taxon>Metazoa</taxon>
        <taxon>Ecdysozoa</taxon>
        <taxon>Nematoda</taxon>
        <taxon>Chromadorea</taxon>
        <taxon>Rhabditida</taxon>
        <taxon>Rhabditina</taxon>
        <taxon>Diplogasteromorpha</taxon>
        <taxon>Diplogasteroidea</taxon>
        <taxon>Neodiplogasteridae</taxon>
        <taxon>Pristionchus</taxon>
    </lineage>
</organism>
<sequence>LRHPEVSVLLSVNDCSRCHDHRLGLNQVSQHQSTDVHSLDDIDVKFLCSKFLDNARIENGFASEKKGSREPTTHNDSADGIDCTRTEEIHLAFSDREKLLSRFFQWRNSHDLQFLRPIAVLCYDFGNERYHIMSRLRQNITFPR</sequence>
<reference evidence="1" key="1">
    <citation type="submission" date="2023-10" db="EMBL/GenBank/DDBJ databases">
        <title>Genome assembly of Pristionchus species.</title>
        <authorList>
            <person name="Yoshida K."/>
            <person name="Sommer R.J."/>
        </authorList>
    </citation>
    <scope>NUCLEOTIDE SEQUENCE</scope>
    <source>
        <strain evidence="1">RS0144</strain>
    </source>
</reference>
<evidence type="ECO:0000313" key="1">
    <source>
        <dbReference type="EMBL" id="GMS95004.1"/>
    </source>
</evidence>